<organism evidence="1 2">
    <name type="scientific">Leptospira weilii str. 2006001855</name>
    <dbReference type="NCBI Taxonomy" id="996804"/>
    <lineage>
        <taxon>Bacteria</taxon>
        <taxon>Pseudomonadati</taxon>
        <taxon>Spirochaetota</taxon>
        <taxon>Spirochaetia</taxon>
        <taxon>Leptospirales</taxon>
        <taxon>Leptospiraceae</taxon>
        <taxon>Leptospira</taxon>
    </lineage>
</organism>
<evidence type="ECO:0000313" key="2">
    <source>
        <dbReference type="Proteomes" id="UP000012101"/>
    </source>
</evidence>
<dbReference type="Proteomes" id="UP000012101">
    <property type="component" value="Unassembled WGS sequence"/>
</dbReference>
<proteinExistence type="predicted"/>
<dbReference type="EMBL" id="AFJM02000044">
    <property type="protein sequence ID" value="EMM71865.1"/>
    <property type="molecule type" value="Genomic_DNA"/>
</dbReference>
<dbReference type="AlphaFoldDB" id="M6FHF0"/>
<reference evidence="1 2" key="1">
    <citation type="submission" date="2013-01" db="EMBL/GenBank/DDBJ databases">
        <authorList>
            <person name="Harkins D.M."/>
            <person name="Durkin A.S."/>
            <person name="Brinkac L.M."/>
            <person name="Haft D.H."/>
            <person name="Selengut J.D."/>
            <person name="Sanka R."/>
            <person name="DePew J."/>
            <person name="Purushe J."/>
            <person name="Hospenthal D.R."/>
            <person name="Murray C.K."/>
            <person name="Pimentel G."/>
            <person name="Wasfy M."/>
            <person name="Vinetz J.M."/>
            <person name="Sutton G.G."/>
            <person name="Nierman W.C."/>
            <person name="Fouts D.E."/>
        </authorList>
    </citation>
    <scope>NUCLEOTIDE SEQUENCE [LARGE SCALE GENOMIC DNA]</scope>
    <source>
        <strain evidence="1 2">2006001855</strain>
    </source>
</reference>
<comment type="caution">
    <text evidence="1">The sequence shown here is derived from an EMBL/GenBank/DDBJ whole genome shotgun (WGS) entry which is preliminary data.</text>
</comment>
<name>M6FHF0_9LEPT</name>
<sequence>MKNLRFSILKILKCKGTHSDYVFSIDCKFRPVNVDGVLLFSFHCKLFGRKIRSKLSFRRIEAGSIVFTKTKRNFLRKILLFPK</sequence>
<evidence type="ECO:0000313" key="1">
    <source>
        <dbReference type="EMBL" id="EMM71865.1"/>
    </source>
</evidence>
<accession>M6FHF0</accession>
<protein>
    <submittedName>
        <fullName evidence="1">Uncharacterized protein</fullName>
    </submittedName>
</protein>
<gene>
    <name evidence="1" type="ORF">LEP1GSC038_3971</name>
</gene>